<dbReference type="EMBL" id="BAAAFA010000008">
    <property type="protein sequence ID" value="GAA0819497.1"/>
    <property type="molecule type" value="Genomic_DNA"/>
</dbReference>
<organism evidence="2 3">
    <name type="scientific">Colwellia asteriadis</name>
    <dbReference type="NCBI Taxonomy" id="517723"/>
    <lineage>
        <taxon>Bacteria</taxon>
        <taxon>Pseudomonadati</taxon>
        <taxon>Pseudomonadota</taxon>
        <taxon>Gammaproteobacteria</taxon>
        <taxon>Alteromonadales</taxon>
        <taxon>Colwelliaceae</taxon>
        <taxon>Colwellia</taxon>
    </lineage>
</organism>
<dbReference type="Proteomes" id="UP001500021">
    <property type="component" value="Unassembled WGS sequence"/>
</dbReference>
<sequence length="102" mass="12046">MFLIGLRMESKSTEDVKEPIFHLPKNIFVKKSNVWPTRVAFYMFGFYFLYCCYTGYSSGYISFSRYSYSYSEDAFGFFLLVFGYLLMAISVFWQSLKVKAKT</sequence>
<protein>
    <submittedName>
        <fullName evidence="2">Uncharacterized protein</fullName>
    </submittedName>
</protein>
<feature type="transmembrane region" description="Helical" evidence="1">
    <location>
        <begin position="39"/>
        <end position="63"/>
    </location>
</feature>
<accession>A0ABN1L8B9</accession>
<evidence type="ECO:0000256" key="1">
    <source>
        <dbReference type="SAM" id="Phobius"/>
    </source>
</evidence>
<keyword evidence="1" id="KW-0472">Membrane</keyword>
<comment type="caution">
    <text evidence="2">The sequence shown here is derived from an EMBL/GenBank/DDBJ whole genome shotgun (WGS) entry which is preliminary data.</text>
</comment>
<reference evidence="2 3" key="1">
    <citation type="journal article" date="2019" name="Int. J. Syst. Evol. Microbiol.">
        <title>The Global Catalogue of Microorganisms (GCM) 10K type strain sequencing project: providing services to taxonomists for standard genome sequencing and annotation.</title>
        <authorList>
            <consortium name="The Broad Institute Genomics Platform"/>
            <consortium name="The Broad Institute Genome Sequencing Center for Infectious Disease"/>
            <person name="Wu L."/>
            <person name="Ma J."/>
        </authorList>
    </citation>
    <scope>NUCLEOTIDE SEQUENCE [LARGE SCALE GENOMIC DNA]</scope>
    <source>
        <strain evidence="2 3">JCM 15608</strain>
    </source>
</reference>
<evidence type="ECO:0000313" key="3">
    <source>
        <dbReference type="Proteomes" id="UP001500021"/>
    </source>
</evidence>
<gene>
    <name evidence="2" type="ORF">GCM10009111_23590</name>
</gene>
<evidence type="ECO:0000313" key="2">
    <source>
        <dbReference type="EMBL" id="GAA0819497.1"/>
    </source>
</evidence>
<keyword evidence="3" id="KW-1185">Reference proteome</keyword>
<feature type="transmembrane region" description="Helical" evidence="1">
    <location>
        <begin position="75"/>
        <end position="93"/>
    </location>
</feature>
<keyword evidence="1" id="KW-0812">Transmembrane</keyword>
<proteinExistence type="predicted"/>
<name>A0ABN1L8B9_9GAMM</name>
<keyword evidence="1" id="KW-1133">Transmembrane helix</keyword>